<dbReference type="InterPro" id="IPR005901">
    <property type="entry name" value="GLPGLI"/>
</dbReference>
<organism evidence="1 2">
    <name type="scientific">Flavobacterium segetis</name>
    <dbReference type="NCBI Taxonomy" id="271157"/>
    <lineage>
        <taxon>Bacteria</taxon>
        <taxon>Pseudomonadati</taxon>
        <taxon>Bacteroidota</taxon>
        <taxon>Flavobacteriia</taxon>
        <taxon>Flavobacteriales</taxon>
        <taxon>Flavobacteriaceae</taxon>
        <taxon>Flavobacterium</taxon>
    </lineage>
</organism>
<dbReference type="Proteomes" id="UP000184036">
    <property type="component" value="Unassembled WGS sequence"/>
</dbReference>
<dbReference type="Pfam" id="PF09697">
    <property type="entry name" value="Porph_ging"/>
    <property type="match status" value="1"/>
</dbReference>
<proteinExistence type="predicted"/>
<gene>
    <name evidence="1" type="ORF">SAMN05444396_102326</name>
</gene>
<name>A0A1M5FF89_9FLAO</name>
<dbReference type="OrthoDB" id="1440774at2"/>
<dbReference type="AlphaFoldDB" id="A0A1M5FF89"/>
<keyword evidence="2" id="KW-1185">Reference proteome</keyword>
<evidence type="ECO:0000313" key="2">
    <source>
        <dbReference type="Proteomes" id="UP000184036"/>
    </source>
</evidence>
<dbReference type="EMBL" id="FQWE01000002">
    <property type="protein sequence ID" value="SHF89771.1"/>
    <property type="molecule type" value="Genomic_DNA"/>
</dbReference>
<reference evidence="2" key="1">
    <citation type="submission" date="2016-11" db="EMBL/GenBank/DDBJ databases">
        <authorList>
            <person name="Varghese N."/>
            <person name="Submissions S."/>
        </authorList>
    </citation>
    <scope>NUCLEOTIDE SEQUENCE [LARGE SCALE GENOMIC DNA]</scope>
    <source>
        <strain evidence="2">DSM 19741</strain>
    </source>
</reference>
<accession>A0A1M5FF89</accession>
<dbReference type="STRING" id="271157.SAMN05444396_102326"/>
<dbReference type="RefSeq" id="WP_072988506.1">
    <property type="nucleotide sequence ID" value="NZ_FQWE01000002.1"/>
</dbReference>
<sequence length="264" mass="30428">MKKISTIVLLTYFNLLFAQDGIVYYEFTDAFGVGGANGEVYNAYTMFSKDKSYYVVAKDSLETAASLSKSKAHYQNSNGSYNKISNGLILSPQGNQVVCNYATKTLYFNLQDGKQVYVKEVLPKFNWQITNQKKKIASFNCVLATTTFRGRKYYAWYTPEIAVFSGPWKLNGLPGMILEAYDEEKYVSWNFKKYQYPINVKQNYTIRQGKKDKNVKFLTIDEFKLYCKNTIESGYERMILIAKDYPGMTPDKAPMSSYYLESFE</sequence>
<protein>
    <submittedName>
        <fullName evidence="1">GLPGLI family protein</fullName>
    </submittedName>
</protein>
<dbReference type="NCBIfam" id="TIGR01200">
    <property type="entry name" value="GLPGLI"/>
    <property type="match status" value="1"/>
</dbReference>
<evidence type="ECO:0000313" key="1">
    <source>
        <dbReference type="EMBL" id="SHF89771.1"/>
    </source>
</evidence>